<keyword evidence="3" id="KW-1185">Reference proteome</keyword>
<dbReference type="RefSeq" id="XP_040726991.1">
    <property type="nucleotide sequence ID" value="XM_040870400.1"/>
</dbReference>
<dbReference type="SUPFAM" id="SSF51445">
    <property type="entry name" value="(Trans)glycosidases"/>
    <property type="match status" value="1"/>
</dbReference>
<dbReference type="EMBL" id="MCFI01000004">
    <property type="protein sequence ID" value="ORY85509.1"/>
    <property type="molecule type" value="Genomic_DNA"/>
</dbReference>
<gene>
    <name evidence="2" type="ORF">BCR37DRAFT_385934</name>
</gene>
<dbReference type="Gene3D" id="3.20.20.80">
    <property type="entry name" value="Glycosidases"/>
    <property type="match status" value="1"/>
</dbReference>
<feature type="signal peptide" evidence="1">
    <location>
        <begin position="1"/>
        <end position="22"/>
    </location>
</feature>
<reference evidence="2 3" key="1">
    <citation type="submission" date="2016-07" db="EMBL/GenBank/DDBJ databases">
        <title>Pervasive Adenine N6-methylation of Active Genes in Fungi.</title>
        <authorList>
            <consortium name="DOE Joint Genome Institute"/>
            <person name="Mondo S.J."/>
            <person name="Dannebaum R.O."/>
            <person name="Kuo R.C."/>
            <person name="Labutti K."/>
            <person name="Haridas S."/>
            <person name="Kuo A."/>
            <person name="Salamov A."/>
            <person name="Ahrendt S.R."/>
            <person name="Lipzen A."/>
            <person name="Sullivan W."/>
            <person name="Andreopoulos W.B."/>
            <person name="Clum A."/>
            <person name="Lindquist E."/>
            <person name="Daum C."/>
            <person name="Ramamoorthy G.K."/>
            <person name="Gryganskyi A."/>
            <person name="Culley D."/>
            <person name="Magnuson J.K."/>
            <person name="James T.Y."/>
            <person name="O'Malley M.A."/>
            <person name="Stajich J.E."/>
            <person name="Spatafora J.W."/>
            <person name="Visel A."/>
            <person name="Grigoriev I.V."/>
        </authorList>
    </citation>
    <scope>NUCLEOTIDE SEQUENCE [LARGE SCALE GENOMIC DNA]</scope>
    <source>
        <strain evidence="2 3">12-1054</strain>
    </source>
</reference>
<protein>
    <recommendedName>
        <fullName evidence="4">Glycoside hydrolase superfamily</fullName>
    </recommendedName>
</protein>
<dbReference type="Proteomes" id="UP000193685">
    <property type="component" value="Unassembled WGS sequence"/>
</dbReference>
<evidence type="ECO:0000313" key="3">
    <source>
        <dbReference type="Proteomes" id="UP000193685"/>
    </source>
</evidence>
<evidence type="ECO:0000256" key="1">
    <source>
        <dbReference type="SAM" id="SignalP"/>
    </source>
</evidence>
<organism evidence="2 3">
    <name type="scientific">Protomyces lactucae-debilis</name>
    <dbReference type="NCBI Taxonomy" id="2754530"/>
    <lineage>
        <taxon>Eukaryota</taxon>
        <taxon>Fungi</taxon>
        <taxon>Dikarya</taxon>
        <taxon>Ascomycota</taxon>
        <taxon>Taphrinomycotina</taxon>
        <taxon>Taphrinomycetes</taxon>
        <taxon>Taphrinales</taxon>
        <taxon>Protomycetaceae</taxon>
        <taxon>Protomyces</taxon>
    </lineage>
</organism>
<accession>A0A1Y2FNK4</accession>
<name>A0A1Y2FNK4_PROLT</name>
<evidence type="ECO:0000313" key="2">
    <source>
        <dbReference type="EMBL" id="ORY85509.1"/>
    </source>
</evidence>
<evidence type="ECO:0008006" key="4">
    <source>
        <dbReference type="Google" id="ProtNLM"/>
    </source>
</evidence>
<proteinExistence type="predicted"/>
<dbReference type="AlphaFoldDB" id="A0A1Y2FNK4"/>
<dbReference type="GeneID" id="63786999"/>
<dbReference type="InterPro" id="IPR017853">
    <property type="entry name" value="GH"/>
</dbReference>
<feature type="chain" id="PRO_5013277024" description="Glycoside hydrolase superfamily" evidence="1">
    <location>
        <begin position="23"/>
        <end position="311"/>
    </location>
</feature>
<comment type="caution">
    <text evidence="2">The sequence shown here is derived from an EMBL/GenBank/DDBJ whole genome shotgun (WGS) entry which is preliminary data.</text>
</comment>
<keyword evidence="1" id="KW-0732">Signal</keyword>
<sequence>MHSPILLGSLLTIGSIFRACQAMSVGYVLEARNVTGACKDVAQFRENFEAIAKNIPRSADGKDLVVRVPSSGCRVLHTAISALESQRFSNLRLWLDFDIPTIQESGDSRNVTVNNEILRFVVDDIRVETKYGKACNHLAGVSLEHYGNLNSQDIAQALNQISISAPIGFNPNKPEACRATKTGFKTSADAWLSQYTELARNVEHVAFPHDVSSEETGVRDATSSLLNTVDRLKNAFPSLPIVVAGTGWSSVNSAASTANEQLYWQQFNCPTGEFAKGNSVDTVYWDSIIDDTKSNGLLNPKGKPKFLLQEC</sequence>